<name>A0A5C5YSV9_9BACT</name>
<evidence type="ECO:0000313" key="2">
    <source>
        <dbReference type="Proteomes" id="UP000318478"/>
    </source>
</evidence>
<keyword evidence="2" id="KW-1185">Reference proteome</keyword>
<evidence type="ECO:0000313" key="1">
    <source>
        <dbReference type="EMBL" id="TWT77891.1"/>
    </source>
</evidence>
<sequence length="85" mass="9165">MEPDKKPLRLPDAQHAHSQTLHRIRNELHGLTLGFAAYRKMTVAENTGQAELSEQVADQIGHAIENLRSAVAELDAASAAATPPS</sequence>
<gene>
    <name evidence="1" type="ORF">Pla123a_16890</name>
</gene>
<comment type="caution">
    <text evidence="1">The sequence shown here is derived from an EMBL/GenBank/DDBJ whole genome shotgun (WGS) entry which is preliminary data.</text>
</comment>
<protein>
    <submittedName>
        <fullName evidence="1">Uncharacterized protein</fullName>
    </submittedName>
</protein>
<dbReference type="AlphaFoldDB" id="A0A5C5YSV9"/>
<dbReference type="EMBL" id="SJPO01000003">
    <property type="protein sequence ID" value="TWT77891.1"/>
    <property type="molecule type" value="Genomic_DNA"/>
</dbReference>
<accession>A0A5C5YSV9</accession>
<reference evidence="1 2" key="1">
    <citation type="submission" date="2019-02" db="EMBL/GenBank/DDBJ databases">
        <title>Deep-cultivation of Planctomycetes and their phenomic and genomic characterization uncovers novel biology.</title>
        <authorList>
            <person name="Wiegand S."/>
            <person name="Jogler M."/>
            <person name="Boedeker C."/>
            <person name="Pinto D."/>
            <person name="Vollmers J."/>
            <person name="Rivas-Marin E."/>
            <person name="Kohn T."/>
            <person name="Peeters S.H."/>
            <person name="Heuer A."/>
            <person name="Rast P."/>
            <person name="Oberbeckmann S."/>
            <person name="Bunk B."/>
            <person name="Jeske O."/>
            <person name="Meyerdierks A."/>
            <person name="Storesund J.E."/>
            <person name="Kallscheuer N."/>
            <person name="Luecker S."/>
            <person name="Lage O.M."/>
            <person name="Pohl T."/>
            <person name="Merkel B.J."/>
            <person name="Hornburger P."/>
            <person name="Mueller R.-W."/>
            <person name="Bruemmer F."/>
            <person name="Labrenz M."/>
            <person name="Spormann A.M."/>
            <person name="Op Den Camp H."/>
            <person name="Overmann J."/>
            <person name="Amann R."/>
            <person name="Jetten M.S.M."/>
            <person name="Mascher T."/>
            <person name="Medema M.H."/>
            <person name="Devos D.P."/>
            <person name="Kaster A.-K."/>
            <person name="Ovreas L."/>
            <person name="Rohde M."/>
            <person name="Galperin M.Y."/>
            <person name="Jogler C."/>
        </authorList>
    </citation>
    <scope>NUCLEOTIDE SEQUENCE [LARGE SCALE GENOMIC DNA]</scope>
    <source>
        <strain evidence="1 2">Pla123a</strain>
    </source>
</reference>
<organism evidence="1 2">
    <name type="scientific">Posidoniimonas polymericola</name>
    <dbReference type="NCBI Taxonomy" id="2528002"/>
    <lineage>
        <taxon>Bacteria</taxon>
        <taxon>Pseudomonadati</taxon>
        <taxon>Planctomycetota</taxon>
        <taxon>Planctomycetia</taxon>
        <taxon>Pirellulales</taxon>
        <taxon>Lacipirellulaceae</taxon>
        <taxon>Posidoniimonas</taxon>
    </lineage>
</organism>
<dbReference type="RefSeq" id="WP_146585796.1">
    <property type="nucleotide sequence ID" value="NZ_SJPO01000003.1"/>
</dbReference>
<dbReference type="Proteomes" id="UP000318478">
    <property type="component" value="Unassembled WGS sequence"/>
</dbReference>
<proteinExistence type="predicted"/>